<dbReference type="Proteomes" id="UP000701680">
    <property type="component" value="Unassembled WGS sequence"/>
</dbReference>
<dbReference type="RefSeq" id="WP_101695597.1">
    <property type="nucleotide sequence ID" value="NZ_JAAITX010000002.1"/>
</dbReference>
<evidence type="ECO:0000313" key="3">
    <source>
        <dbReference type="Proteomes" id="UP000528555"/>
    </source>
</evidence>
<reference evidence="3 4" key="1">
    <citation type="journal article" date="2020" name="Cell Host Microbe">
        <title>Functional and Genomic Variation between Human-Derived Isolates of Lachnospiraceae Reveals Inter- and Intra-Species Diversity.</title>
        <authorList>
            <person name="Sorbara M.T."/>
            <person name="Littmann E.R."/>
            <person name="Fontana E."/>
            <person name="Moody T.U."/>
            <person name="Kohout C.E."/>
            <person name="Gjonbalaj M."/>
            <person name="Eaton V."/>
            <person name="Seok R."/>
            <person name="Leiner I.M."/>
            <person name="Pamer E.G."/>
        </authorList>
    </citation>
    <scope>NUCLEOTIDE SEQUENCE [LARGE SCALE GENOMIC DNA]</scope>
    <source>
        <strain evidence="2 3">MSK.17.11</strain>
        <strain evidence="1 4">MSK.17.38</strain>
    </source>
</reference>
<evidence type="ECO:0000313" key="2">
    <source>
        <dbReference type="EMBL" id="NVH57669.1"/>
    </source>
</evidence>
<dbReference type="Gene3D" id="3.80.10.10">
    <property type="entry name" value="Ribonuclease Inhibitor"/>
    <property type="match status" value="1"/>
</dbReference>
<reference evidence="2" key="2">
    <citation type="submission" date="2020-02" db="EMBL/GenBank/DDBJ databases">
        <authorList>
            <person name="Littmann E."/>
            <person name="Sorbara M."/>
        </authorList>
    </citation>
    <scope>NUCLEOTIDE SEQUENCE</scope>
    <source>
        <strain evidence="2">MSK.17.11</strain>
        <strain evidence="1">MSK.17.38</strain>
    </source>
</reference>
<accession>A0A850HHZ4</accession>
<name>A0A850HHZ4_9FIRM</name>
<evidence type="ECO:0000313" key="1">
    <source>
        <dbReference type="EMBL" id="NSK14244.1"/>
    </source>
</evidence>
<protein>
    <submittedName>
        <fullName evidence="2">Leucine-rich repeat domain-containing protein</fullName>
    </submittedName>
</protein>
<gene>
    <name evidence="2" type="ORF">G5A66_03180</name>
    <name evidence="1" type="ORF">G5A75_05020</name>
</gene>
<proteinExistence type="predicted"/>
<dbReference type="InterPro" id="IPR026906">
    <property type="entry name" value="LRR_5"/>
</dbReference>
<sequence>MWKKECGQFCREIHYKRKEEGIEITGCFGEDGQIVLPDEIEGLPVISIAPYAFAEAKTDQDDLIWRNKEVPDIKVDRHAQEKAERICAEQVESVWLPKGVTEIGRYAFYRCRNLKTLILSDSLLEIGGGAFTGCRLEAVEIHFFQGEKSCLRSIVDEIRFAVRARLFYEGEEARVLFPEHYEEAVENTPARLLVTHHHGAGGYYRQCFYDRELDYKKYDELLYRTRAEEELETAVELVMNRLCYPYRLEPAAKDRYKTFLQECLKEAAGILAEQENQDGLMFLEREGLWTLEALEAAMERAAQSKKTEVLSLLMDMRYRCFPKKQKTFEL</sequence>
<comment type="caution">
    <text evidence="2">The sequence shown here is derived from an EMBL/GenBank/DDBJ whole genome shotgun (WGS) entry which is preliminary data.</text>
</comment>
<dbReference type="OrthoDB" id="1824119at2"/>
<dbReference type="EMBL" id="JAAIUO010000002">
    <property type="protein sequence ID" value="NSK14244.1"/>
    <property type="molecule type" value="Genomic_DNA"/>
</dbReference>
<organism evidence="2 3">
    <name type="scientific">Dorea phocaeensis</name>
    <dbReference type="NCBI Taxonomy" id="2040291"/>
    <lineage>
        <taxon>Bacteria</taxon>
        <taxon>Bacillati</taxon>
        <taxon>Bacillota</taxon>
        <taxon>Clostridia</taxon>
        <taxon>Lachnospirales</taxon>
        <taxon>Lachnospiraceae</taxon>
        <taxon>Dorea</taxon>
    </lineage>
</organism>
<dbReference type="AlphaFoldDB" id="A0A850HHZ4"/>
<evidence type="ECO:0000313" key="4">
    <source>
        <dbReference type="Proteomes" id="UP000701680"/>
    </source>
</evidence>
<dbReference type="Proteomes" id="UP000528555">
    <property type="component" value="Unassembled WGS sequence"/>
</dbReference>
<dbReference type="Pfam" id="PF13306">
    <property type="entry name" value="LRR_5"/>
    <property type="match status" value="1"/>
</dbReference>
<keyword evidence="3" id="KW-1185">Reference proteome</keyword>
<dbReference type="InterPro" id="IPR032675">
    <property type="entry name" value="LRR_dom_sf"/>
</dbReference>
<dbReference type="EMBL" id="JAAITX010000002">
    <property type="protein sequence ID" value="NVH57669.1"/>
    <property type="molecule type" value="Genomic_DNA"/>
</dbReference>